<dbReference type="Proteomes" id="UP000006820">
    <property type="component" value="Chromosome"/>
</dbReference>
<dbReference type="GO" id="GO:0016020">
    <property type="term" value="C:membrane"/>
    <property type="evidence" value="ECO:0007669"/>
    <property type="project" value="UniProtKB-SubCell"/>
</dbReference>
<dbReference type="CDD" id="cd12087">
    <property type="entry name" value="TM_EGFR-like"/>
    <property type="match status" value="1"/>
</dbReference>
<dbReference type="HOGENOM" id="CLU_077658_0_0_11"/>
<proteinExistence type="predicted"/>
<evidence type="ECO:0000313" key="5">
    <source>
        <dbReference type="EMBL" id="BAD60477.1"/>
    </source>
</evidence>
<evidence type="ECO:0000256" key="4">
    <source>
        <dbReference type="SAM" id="Phobius"/>
    </source>
</evidence>
<evidence type="ECO:0000313" key="6">
    <source>
        <dbReference type="Proteomes" id="UP000006820"/>
    </source>
</evidence>
<reference evidence="5 6" key="1">
    <citation type="journal article" date="2004" name="Proc. Natl. Acad. Sci. U.S.A.">
        <title>The complete genomic sequence of Nocardia farcinica IFM 10152.</title>
        <authorList>
            <person name="Ishikawa J."/>
            <person name="Yamashita A."/>
            <person name="Mikami Y."/>
            <person name="Hoshino Y."/>
            <person name="Kurita H."/>
            <person name="Hotta K."/>
            <person name="Shiba T."/>
            <person name="Hattori M."/>
        </authorList>
    </citation>
    <scope>NUCLEOTIDE SEQUENCE [LARGE SCALE GENOMIC DNA]</scope>
    <source>
        <strain evidence="5 6">IFM 10152</strain>
    </source>
</reference>
<dbReference type="AlphaFoldDB" id="Q5YMW4"/>
<evidence type="ECO:0000256" key="3">
    <source>
        <dbReference type="SAM" id="MobiDB-lite"/>
    </source>
</evidence>
<comment type="subcellular location">
    <subcellularLocation>
        <location evidence="1">Membrane</location>
    </subcellularLocation>
</comment>
<dbReference type="EMBL" id="AP006618">
    <property type="protein sequence ID" value="BAD60477.1"/>
    <property type="molecule type" value="Genomic_DNA"/>
</dbReference>
<accession>Q5YMW4</accession>
<keyword evidence="6" id="KW-1185">Reference proteome</keyword>
<evidence type="ECO:0008006" key="7">
    <source>
        <dbReference type="Google" id="ProtNLM"/>
    </source>
</evidence>
<evidence type="ECO:0000256" key="2">
    <source>
        <dbReference type="ARBA" id="ARBA00023136"/>
    </source>
</evidence>
<feature type="region of interest" description="Disordered" evidence="3">
    <location>
        <begin position="281"/>
        <end position="321"/>
    </location>
</feature>
<dbReference type="STRING" id="247156.NFA_56250"/>
<dbReference type="KEGG" id="nfa:NFA_56250"/>
<evidence type="ECO:0000256" key="1">
    <source>
        <dbReference type="ARBA" id="ARBA00004370"/>
    </source>
</evidence>
<keyword evidence="4" id="KW-0812">Transmembrane</keyword>
<dbReference type="eggNOG" id="ENOG5033X2X">
    <property type="taxonomic scope" value="Bacteria"/>
</dbReference>
<feature type="compositionally biased region" description="Low complexity" evidence="3">
    <location>
        <begin position="67"/>
        <end position="81"/>
    </location>
</feature>
<feature type="compositionally biased region" description="Basic and acidic residues" evidence="3">
    <location>
        <begin position="83"/>
        <end position="102"/>
    </location>
</feature>
<feature type="transmembrane region" description="Helical" evidence="4">
    <location>
        <begin position="126"/>
        <end position="149"/>
    </location>
</feature>
<sequence length="321" mass="33529">MPRARGVHPGPAYSPPERARFRAGTGQPSGASDAPGKCRFLSMATDDADTSKDAENTDSVELKKDTSAAAAAQSDAAKTDAPQADKDAGKDTAGKDPADKAGDAAAGKAGGGATAVGERRSSSLPLIAAFVAGVLLVGAITAVVAFYLMADRRGAELSAVDDATRAACDFGRTVSEYDYANNLEGYFTKVKDNATGEFRQEFEDASQALTDAMVQAQVKSWVDDVQCGFQNGDTEQAKVLVTLTQFRTNFSQQTPDRQYVVVIADLQNEDGRWKVAKLDSPMLKGTGTGLPGGAPAPVEPQPGGEQPTEPQEPAEQPQPGN</sequence>
<dbReference type="PANTHER" id="PTHR37042:SF4">
    <property type="entry name" value="OUTER MEMBRANE PROTEIN RV1973"/>
    <property type="match status" value="1"/>
</dbReference>
<dbReference type="PANTHER" id="PTHR37042">
    <property type="entry name" value="OUTER MEMBRANE PROTEIN RV1973"/>
    <property type="match status" value="1"/>
</dbReference>
<keyword evidence="2 4" id="KW-0472">Membrane</keyword>
<gene>
    <name evidence="5" type="ordered locus">NFA_56250</name>
</gene>
<feature type="compositionally biased region" description="Low complexity" evidence="3">
    <location>
        <begin position="293"/>
        <end position="321"/>
    </location>
</feature>
<feature type="region of interest" description="Disordered" evidence="3">
    <location>
        <begin position="1"/>
        <end position="115"/>
    </location>
</feature>
<protein>
    <recommendedName>
        <fullName evidence="7">Mce-associated membrane protein</fullName>
    </recommendedName>
</protein>
<name>Q5YMW4_NOCFA</name>
<feature type="compositionally biased region" description="Basic and acidic residues" evidence="3">
    <location>
        <begin position="49"/>
        <end position="66"/>
    </location>
</feature>
<organism evidence="5 6">
    <name type="scientific">Nocardia farcinica (strain IFM 10152)</name>
    <dbReference type="NCBI Taxonomy" id="247156"/>
    <lineage>
        <taxon>Bacteria</taxon>
        <taxon>Bacillati</taxon>
        <taxon>Actinomycetota</taxon>
        <taxon>Actinomycetes</taxon>
        <taxon>Mycobacteriales</taxon>
        <taxon>Nocardiaceae</taxon>
        <taxon>Nocardia</taxon>
    </lineage>
</organism>
<keyword evidence="4" id="KW-1133">Transmembrane helix</keyword>